<dbReference type="EMBL" id="CP036526">
    <property type="protein sequence ID" value="QDT08438.1"/>
    <property type="molecule type" value="Genomic_DNA"/>
</dbReference>
<sequence length="525" mass="58256" precursor="true">MIIDSRRRGLLLLVWVVVFCAAMPEALAATHPNIVYILADDLGFGDVSCYNDQSKVQTPHVDRLAAEGMRFTDAHTPSAVCTPTRYGILTGRYAWRTRLKYRVLDGLDPALIDRDQLTVPSLLKQQGYHTACVGKWHLGMQWTDTDGQRVPAVPIDRKTRPRDGRNVDYTKPITDGPTDRGFDYFFGISASLNMSPFCFIENDRPVRLPVWDQPEIRTEFVSVDAGVRSPDFTIAGVMPRLAGEAIGYLEERSRYDEPFFLYAPLTSPHLPLAPNQEYVGTSDAGVYGDFVAETDAFVGAVLETLDRTNLAKNTLVVFTSDNGGLYHYWKPSEKDDVQFYRERARGAYVKQFGHQGNAHLRGTKADIWEGGHRVPFVVRWPGKVPAGSVSGQLIELTDLLATCGQIVDVPLPPGAAPDSKSILPALLSESPTEPVRDFAVHHSLWGTFAIRRGQWKMIPHRGSGGFTFPKTIDVAKVGGPPGQLYDLENDPSETNNVWQQHPAVVAQLQQLLDDVQAAEDRVISN</sequence>
<evidence type="ECO:0000259" key="6">
    <source>
        <dbReference type="Pfam" id="PF00884"/>
    </source>
</evidence>
<protein>
    <submittedName>
        <fullName evidence="7">Arylsulfatase</fullName>
        <ecNumber evidence="7">3.1.6.1</ecNumber>
    </submittedName>
</protein>
<evidence type="ECO:0000256" key="5">
    <source>
        <dbReference type="SAM" id="SignalP"/>
    </source>
</evidence>
<dbReference type="PANTHER" id="PTHR42693:SF53">
    <property type="entry name" value="ENDO-4-O-SULFATASE"/>
    <property type="match status" value="1"/>
</dbReference>
<proteinExistence type="inferred from homology"/>
<evidence type="ECO:0000256" key="3">
    <source>
        <dbReference type="ARBA" id="ARBA00022801"/>
    </source>
</evidence>
<dbReference type="GO" id="GO:0046872">
    <property type="term" value="F:metal ion binding"/>
    <property type="evidence" value="ECO:0007669"/>
    <property type="project" value="UniProtKB-KW"/>
</dbReference>
<accession>A0A517NMU1</accession>
<dbReference type="Gene3D" id="3.40.720.10">
    <property type="entry name" value="Alkaline Phosphatase, subunit A"/>
    <property type="match status" value="1"/>
</dbReference>
<reference evidence="7 8" key="1">
    <citation type="submission" date="2019-02" db="EMBL/GenBank/DDBJ databases">
        <title>Deep-cultivation of Planctomycetes and their phenomic and genomic characterization uncovers novel biology.</title>
        <authorList>
            <person name="Wiegand S."/>
            <person name="Jogler M."/>
            <person name="Boedeker C."/>
            <person name="Pinto D."/>
            <person name="Vollmers J."/>
            <person name="Rivas-Marin E."/>
            <person name="Kohn T."/>
            <person name="Peeters S.H."/>
            <person name="Heuer A."/>
            <person name="Rast P."/>
            <person name="Oberbeckmann S."/>
            <person name="Bunk B."/>
            <person name="Jeske O."/>
            <person name="Meyerdierks A."/>
            <person name="Storesund J.E."/>
            <person name="Kallscheuer N."/>
            <person name="Luecker S."/>
            <person name="Lage O.M."/>
            <person name="Pohl T."/>
            <person name="Merkel B.J."/>
            <person name="Hornburger P."/>
            <person name="Mueller R.-W."/>
            <person name="Bruemmer F."/>
            <person name="Labrenz M."/>
            <person name="Spormann A.M."/>
            <person name="Op den Camp H."/>
            <person name="Overmann J."/>
            <person name="Amann R."/>
            <person name="Jetten M.S.M."/>
            <person name="Mascher T."/>
            <person name="Medema M.H."/>
            <person name="Devos D.P."/>
            <person name="Kaster A.-K."/>
            <person name="Ovreas L."/>
            <person name="Rohde M."/>
            <person name="Galperin M.Y."/>
            <person name="Jogler C."/>
        </authorList>
    </citation>
    <scope>NUCLEOTIDE SEQUENCE [LARGE SCALE GENOMIC DNA]</scope>
    <source>
        <strain evidence="7 8">K23_9</strain>
    </source>
</reference>
<keyword evidence="8" id="KW-1185">Reference proteome</keyword>
<dbReference type="PANTHER" id="PTHR42693">
    <property type="entry name" value="ARYLSULFATASE FAMILY MEMBER"/>
    <property type="match status" value="1"/>
</dbReference>
<feature type="domain" description="Sulfatase N-terminal" evidence="6">
    <location>
        <begin position="32"/>
        <end position="405"/>
    </location>
</feature>
<keyword evidence="2" id="KW-0479">Metal-binding</keyword>
<keyword evidence="5" id="KW-0732">Signal</keyword>
<dbReference type="Pfam" id="PF00884">
    <property type="entry name" value="Sulfatase"/>
    <property type="match status" value="1"/>
</dbReference>
<comment type="similarity">
    <text evidence="1">Belongs to the sulfatase family.</text>
</comment>
<evidence type="ECO:0000313" key="7">
    <source>
        <dbReference type="EMBL" id="QDT08438.1"/>
    </source>
</evidence>
<dbReference type="InterPro" id="IPR017850">
    <property type="entry name" value="Alkaline_phosphatase_core_sf"/>
</dbReference>
<dbReference type="InterPro" id="IPR050738">
    <property type="entry name" value="Sulfatase"/>
</dbReference>
<dbReference type="PROSITE" id="PS00523">
    <property type="entry name" value="SULFATASE_1"/>
    <property type="match status" value="1"/>
</dbReference>
<dbReference type="AlphaFoldDB" id="A0A517NMU1"/>
<dbReference type="PROSITE" id="PS00149">
    <property type="entry name" value="SULFATASE_2"/>
    <property type="match status" value="1"/>
</dbReference>
<evidence type="ECO:0000256" key="1">
    <source>
        <dbReference type="ARBA" id="ARBA00008779"/>
    </source>
</evidence>
<dbReference type="RefSeq" id="WP_419189562.1">
    <property type="nucleotide sequence ID" value="NZ_CP036526.1"/>
</dbReference>
<dbReference type="Gene3D" id="3.30.1120.10">
    <property type="match status" value="1"/>
</dbReference>
<dbReference type="CDD" id="cd16143">
    <property type="entry name" value="ARS_like"/>
    <property type="match status" value="1"/>
</dbReference>
<dbReference type="GO" id="GO:0004065">
    <property type="term" value="F:arylsulfatase activity"/>
    <property type="evidence" value="ECO:0007669"/>
    <property type="project" value="UniProtKB-EC"/>
</dbReference>
<feature type="signal peptide" evidence="5">
    <location>
        <begin position="1"/>
        <end position="28"/>
    </location>
</feature>
<dbReference type="EC" id="3.1.6.1" evidence="7"/>
<dbReference type="InterPro" id="IPR024607">
    <property type="entry name" value="Sulfatase_CS"/>
</dbReference>
<name>A0A517NMU1_9BACT</name>
<dbReference type="SUPFAM" id="SSF53649">
    <property type="entry name" value="Alkaline phosphatase-like"/>
    <property type="match status" value="1"/>
</dbReference>
<keyword evidence="4" id="KW-0106">Calcium</keyword>
<evidence type="ECO:0000313" key="8">
    <source>
        <dbReference type="Proteomes" id="UP000319817"/>
    </source>
</evidence>
<gene>
    <name evidence="7" type="primary">atsA_17</name>
    <name evidence="7" type="ORF">K239x_03770</name>
</gene>
<keyword evidence="3 7" id="KW-0378">Hydrolase</keyword>
<evidence type="ECO:0000256" key="4">
    <source>
        <dbReference type="ARBA" id="ARBA00022837"/>
    </source>
</evidence>
<dbReference type="InterPro" id="IPR000917">
    <property type="entry name" value="Sulfatase_N"/>
</dbReference>
<dbReference type="Proteomes" id="UP000319817">
    <property type="component" value="Chromosome"/>
</dbReference>
<feature type="chain" id="PRO_5022007737" evidence="5">
    <location>
        <begin position="29"/>
        <end position="525"/>
    </location>
</feature>
<organism evidence="7 8">
    <name type="scientific">Stieleria marina</name>
    <dbReference type="NCBI Taxonomy" id="1930275"/>
    <lineage>
        <taxon>Bacteria</taxon>
        <taxon>Pseudomonadati</taxon>
        <taxon>Planctomycetota</taxon>
        <taxon>Planctomycetia</taxon>
        <taxon>Pirellulales</taxon>
        <taxon>Pirellulaceae</taxon>
        <taxon>Stieleria</taxon>
    </lineage>
</organism>
<evidence type="ECO:0000256" key="2">
    <source>
        <dbReference type="ARBA" id="ARBA00022723"/>
    </source>
</evidence>